<sequence>MFTRIMLRTSQRPIARTVLAARPYHATMTARMPTTGPSDSPAPGHSATAAQHGSSERGNTTSHTASASQHNAAKDPKQDAAEAQEAAPGPEAMDGQYGGGNLVEGNYTKGSKEQKERAEAAKQGEK</sequence>
<protein>
    <submittedName>
        <fullName evidence="2">Uncharacterized protein</fullName>
    </submittedName>
</protein>
<proteinExistence type="predicted"/>
<keyword evidence="3" id="KW-1185">Reference proteome</keyword>
<gene>
    <name evidence="2" type="ORF">C6P46_004596</name>
</gene>
<evidence type="ECO:0000256" key="1">
    <source>
        <dbReference type="SAM" id="MobiDB-lite"/>
    </source>
</evidence>
<dbReference type="OrthoDB" id="2529363at2759"/>
<feature type="compositionally biased region" description="Basic and acidic residues" evidence="1">
    <location>
        <begin position="110"/>
        <end position="126"/>
    </location>
</feature>
<evidence type="ECO:0000313" key="3">
    <source>
        <dbReference type="Proteomes" id="UP000777482"/>
    </source>
</evidence>
<feature type="compositionally biased region" description="Polar residues" evidence="1">
    <location>
        <begin position="48"/>
        <end position="71"/>
    </location>
</feature>
<name>A0A9P6W0N3_RHOMI</name>
<accession>A0A9P6W0N3</accession>
<feature type="region of interest" description="Disordered" evidence="1">
    <location>
        <begin position="26"/>
        <end position="126"/>
    </location>
</feature>
<comment type="caution">
    <text evidence="2">The sequence shown here is derived from an EMBL/GenBank/DDBJ whole genome shotgun (WGS) entry which is preliminary data.</text>
</comment>
<evidence type="ECO:0000313" key="2">
    <source>
        <dbReference type="EMBL" id="KAG0660416.1"/>
    </source>
</evidence>
<dbReference type="Proteomes" id="UP000777482">
    <property type="component" value="Unassembled WGS sequence"/>
</dbReference>
<organism evidence="2 3">
    <name type="scientific">Rhodotorula mucilaginosa</name>
    <name type="common">Yeast</name>
    <name type="synonym">Rhodotorula rubra</name>
    <dbReference type="NCBI Taxonomy" id="5537"/>
    <lineage>
        <taxon>Eukaryota</taxon>
        <taxon>Fungi</taxon>
        <taxon>Dikarya</taxon>
        <taxon>Basidiomycota</taxon>
        <taxon>Pucciniomycotina</taxon>
        <taxon>Microbotryomycetes</taxon>
        <taxon>Sporidiobolales</taxon>
        <taxon>Sporidiobolaceae</taxon>
        <taxon>Rhodotorula</taxon>
    </lineage>
</organism>
<feature type="compositionally biased region" description="Low complexity" evidence="1">
    <location>
        <begin position="81"/>
        <end position="92"/>
    </location>
</feature>
<dbReference type="AlphaFoldDB" id="A0A9P6W0N3"/>
<dbReference type="EMBL" id="PUHQ01000044">
    <property type="protein sequence ID" value="KAG0660416.1"/>
    <property type="molecule type" value="Genomic_DNA"/>
</dbReference>
<reference evidence="2 3" key="1">
    <citation type="submission" date="2020-11" db="EMBL/GenBank/DDBJ databases">
        <title>Kefir isolates.</title>
        <authorList>
            <person name="Marcisauskas S."/>
            <person name="Kim Y."/>
            <person name="Blasche S."/>
        </authorList>
    </citation>
    <scope>NUCLEOTIDE SEQUENCE [LARGE SCALE GENOMIC DNA]</scope>
    <source>
        <strain evidence="2 3">KR</strain>
    </source>
</reference>